<feature type="chain" id="PRO_5039185740" evidence="2">
    <location>
        <begin position="22"/>
        <end position="180"/>
    </location>
</feature>
<dbReference type="OrthoDB" id="9809733at2"/>
<evidence type="ECO:0000313" key="5">
    <source>
        <dbReference type="Proteomes" id="UP000199309"/>
    </source>
</evidence>
<evidence type="ECO:0000256" key="2">
    <source>
        <dbReference type="SAM" id="SignalP"/>
    </source>
</evidence>
<dbReference type="PANTHER" id="PTHR42852">
    <property type="entry name" value="THIOL:DISULFIDE INTERCHANGE PROTEIN DSBE"/>
    <property type="match status" value="1"/>
</dbReference>
<protein>
    <submittedName>
        <fullName evidence="4">Thiol-disulfide isomerase or thioredoxin</fullName>
    </submittedName>
</protein>
<dbReference type="Pfam" id="PF08534">
    <property type="entry name" value="Redoxin"/>
    <property type="match status" value="1"/>
</dbReference>
<dbReference type="PANTHER" id="PTHR42852:SF17">
    <property type="entry name" value="THIOREDOXIN-LIKE PROTEIN HI_1115"/>
    <property type="match status" value="1"/>
</dbReference>
<organism evidence="4 5">
    <name type="scientific">Megasphaera paucivorans</name>
    <dbReference type="NCBI Taxonomy" id="349095"/>
    <lineage>
        <taxon>Bacteria</taxon>
        <taxon>Bacillati</taxon>
        <taxon>Bacillota</taxon>
        <taxon>Negativicutes</taxon>
        <taxon>Veillonellales</taxon>
        <taxon>Veillonellaceae</taxon>
        <taxon>Megasphaera</taxon>
    </lineage>
</organism>
<dbReference type="InterPro" id="IPR013740">
    <property type="entry name" value="Redoxin"/>
</dbReference>
<dbReference type="SUPFAM" id="SSF52833">
    <property type="entry name" value="Thioredoxin-like"/>
    <property type="match status" value="1"/>
</dbReference>
<feature type="region of interest" description="Disordered" evidence="1">
    <location>
        <begin position="23"/>
        <end position="43"/>
    </location>
</feature>
<name>A0A1G9XRH0_9FIRM</name>
<dbReference type="InterPro" id="IPR036249">
    <property type="entry name" value="Thioredoxin-like_sf"/>
</dbReference>
<dbReference type="CDD" id="cd02966">
    <property type="entry name" value="TlpA_like_family"/>
    <property type="match status" value="1"/>
</dbReference>
<evidence type="ECO:0000259" key="3">
    <source>
        <dbReference type="PROSITE" id="PS51352"/>
    </source>
</evidence>
<keyword evidence="2" id="KW-0732">Signal</keyword>
<reference evidence="4 5" key="1">
    <citation type="submission" date="2016-10" db="EMBL/GenBank/DDBJ databases">
        <authorList>
            <person name="de Groot N.N."/>
        </authorList>
    </citation>
    <scope>NUCLEOTIDE SEQUENCE [LARGE SCALE GENOMIC DNA]</scope>
    <source>
        <strain evidence="4 5">DSM 16981</strain>
    </source>
</reference>
<dbReference type="STRING" id="349095.SAMN05660299_01897"/>
<dbReference type="Proteomes" id="UP000199309">
    <property type="component" value="Unassembled WGS sequence"/>
</dbReference>
<proteinExistence type="predicted"/>
<dbReference type="PROSITE" id="PS51257">
    <property type="entry name" value="PROKAR_LIPOPROTEIN"/>
    <property type="match status" value="1"/>
</dbReference>
<dbReference type="InterPro" id="IPR050553">
    <property type="entry name" value="Thioredoxin_ResA/DsbE_sf"/>
</dbReference>
<keyword evidence="4" id="KW-0413">Isomerase</keyword>
<dbReference type="PROSITE" id="PS51352">
    <property type="entry name" value="THIOREDOXIN_2"/>
    <property type="match status" value="1"/>
</dbReference>
<feature type="signal peptide" evidence="2">
    <location>
        <begin position="1"/>
        <end position="21"/>
    </location>
</feature>
<dbReference type="Gene3D" id="3.40.30.10">
    <property type="entry name" value="Glutaredoxin"/>
    <property type="match status" value="1"/>
</dbReference>
<evidence type="ECO:0000256" key="1">
    <source>
        <dbReference type="SAM" id="MobiDB-lite"/>
    </source>
</evidence>
<gene>
    <name evidence="4" type="ORF">SAMN05660299_01897</name>
</gene>
<dbReference type="GO" id="GO:0016491">
    <property type="term" value="F:oxidoreductase activity"/>
    <property type="evidence" value="ECO:0007669"/>
    <property type="project" value="InterPro"/>
</dbReference>
<dbReference type="AlphaFoldDB" id="A0A1G9XRH0"/>
<keyword evidence="5" id="KW-1185">Reference proteome</keyword>
<feature type="compositionally biased region" description="Polar residues" evidence="1">
    <location>
        <begin position="23"/>
        <end position="40"/>
    </location>
</feature>
<accession>A0A1G9XRH0</accession>
<feature type="domain" description="Thioredoxin" evidence="3">
    <location>
        <begin position="41"/>
        <end position="179"/>
    </location>
</feature>
<dbReference type="InterPro" id="IPR013766">
    <property type="entry name" value="Thioredoxin_domain"/>
</dbReference>
<dbReference type="RefSeq" id="WP_091651074.1">
    <property type="nucleotide sequence ID" value="NZ_FNHQ01000019.1"/>
</dbReference>
<evidence type="ECO:0000313" key="4">
    <source>
        <dbReference type="EMBL" id="SDM99111.1"/>
    </source>
</evidence>
<dbReference type="GO" id="GO:0016853">
    <property type="term" value="F:isomerase activity"/>
    <property type="evidence" value="ECO:0007669"/>
    <property type="project" value="UniProtKB-KW"/>
</dbReference>
<sequence>MKKIIVFCIAVMLSTSIMGCAAQESSPKEGNNSQHQTAVNTKADEKAPNLQLKTLDGKKTSVKQLYQDKPVYLNFWASWCPPCVQEMPHIEHLQKEYGSKLHFVAVTVDENPSDAAYFIKKNSITMPVYTGDLKAITQQYGVSAIPVSIIIDTNGKIIAKRVGGMDEQELKEFLAPVLNK</sequence>
<dbReference type="EMBL" id="FNHQ01000019">
    <property type="protein sequence ID" value="SDM99111.1"/>
    <property type="molecule type" value="Genomic_DNA"/>
</dbReference>